<dbReference type="InterPro" id="IPR019734">
    <property type="entry name" value="TPR_rpt"/>
</dbReference>
<evidence type="ECO:0000256" key="1">
    <source>
        <dbReference type="ARBA" id="ARBA00022737"/>
    </source>
</evidence>
<dbReference type="InterPro" id="IPR011990">
    <property type="entry name" value="TPR-like_helical_dom_sf"/>
</dbReference>
<evidence type="ECO:0000256" key="2">
    <source>
        <dbReference type="ARBA" id="ARBA00022803"/>
    </source>
</evidence>
<dbReference type="AlphaFoldDB" id="A0A1Y2K0Z6"/>
<dbReference type="PRINTS" id="PR00381">
    <property type="entry name" value="KINESINLIGHT"/>
</dbReference>
<name>A0A1Y2K0Z6_9PROT</name>
<dbReference type="PANTHER" id="PTHR45641:SF19">
    <property type="entry name" value="NEPHROCYSTIN-3"/>
    <property type="match status" value="1"/>
</dbReference>
<keyword evidence="2 3" id="KW-0802">TPR repeat</keyword>
<dbReference type="SMART" id="SM00028">
    <property type="entry name" value="TPR"/>
    <property type="match status" value="8"/>
</dbReference>
<accession>A0A1Y2K0Z6</accession>
<evidence type="ECO:0000313" key="4">
    <source>
        <dbReference type="EMBL" id="OSM01619.1"/>
    </source>
</evidence>
<gene>
    <name evidence="4" type="ORF">MAIT1_01629</name>
</gene>
<dbReference type="STRING" id="1434232.MAIT1_01629"/>
<evidence type="ECO:0008006" key="6">
    <source>
        <dbReference type="Google" id="ProtNLM"/>
    </source>
</evidence>
<dbReference type="EMBL" id="LVJN01000020">
    <property type="protein sequence ID" value="OSM01619.1"/>
    <property type="molecule type" value="Genomic_DNA"/>
</dbReference>
<reference evidence="4 5" key="1">
    <citation type="journal article" date="2016" name="BMC Genomics">
        <title>Combined genomic and structural analyses of a cultured magnetotactic bacterium reveals its niche adaptation to a dynamic environment.</title>
        <authorList>
            <person name="Araujo A.C."/>
            <person name="Morillo V."/>
            <person name="Cypriano J."/>
            <person name="Teixeira L.C."/>
            <person name="Leao P."/>
            <person name="Lyra S."/>
            <person name="Almeida L.G."/>
            <person name="Bazylinski D.A."/>
            <person name="Vasconcellos A.T."/>
            <person name="Abreu F."/>
            <person name="Lins U."/>
        </authorList>
    </citation>
    <scope>NUCLEOTIDE SEQUENCE [LARGE SCALE GENOMIC DNA]</scope>
    <source>
        <strain evidence="4 5">IT-1</strain>
    </source>
</reference>
<protein>
    <recommendedName>
        <fullName evidence="6">TPR repeat-containing protein</fullName>
    </recommendedName>
</protein>
<keyword evidence="1" id="KW-0677">Repeat</keyword>
<dbReference type="PROSITE" id="PS50005">
    <property type="entry name" value="TPR"/>
    <property type="match status" value="1"/>
</dbReference>
<evidence type="ECO:0000256" key="3">
    <source>
        <dbReference type="PROSITE-ProRule" id="PRU00339"/>
    </source>
</evidence>
<dbReference type="PANTHER" id="PTHR45641">
    <property type="entry name" value="TETRATRICOPEPTIDE REPEAT PROTEIN (AFU_ORTHOLOGUE AFUA_6G03870)"/>
    <property type="match status" value="1"/>
</dbReference>
<organism evidence="4 5">
    <name type="scientific">Magnetofaba australis IT-1</name>
    <dbReference type="NCBI Taxonomy" id="1434232"/>
    <lineage>
        <taxon>Bacteria</taxon>
        <taxon>Pseudomonadati</taxon>
        <taxon>Pseudomonadota</taxon>
        <taxon>Magnetococcia</taxon>
        <taxon>Magnetococcales</taxon>
        <taxon>Magnetococcaceae</taxon>
        <taxon>Magnetofaba</taxon>
    </lineage>
</organism>
<dbReference type="SUPFAM" id="SSF48452">
    <property type="entry name" value="TPR-like"/>
    <property type="match status" value="3"/>
</dbReference>
<keyword evidence="5" id="KW-1185">Reference proteome</keyword>
<proteinExistence type="predicted"/>
<dbReference type="Proteomes" id="UP000194003">
    <property type="component" value="Unassembled WGS sequence"/>
</dbReference>
<evidence type="ECO:0000313" key="5">
    <source>
        <dbReference type="Proteomes" id="UP000194003"/>
    </source>
</evidence>
<comment type="caution">
    <text evidence="4">The sequence shown here is derived from an EMBL/GenBank/DDBJ whole genome shotgun (WGS) entry which is preliminary data.</text>
</comment>
<feature type="repeat" description="TPR" evidence="3">
    <location>
        <begin position="476"/>
        <end position="509"/>
    </location>
</feature>
<sequence>MKVVESLKSLLAGLQPYGGPILIWLQDNWIGALAVAIPVGLFVNWLSSKWFSSDKPTKFTHKSHSGNVQHTENMAQGDQSNTHVTDHSTAQGDITHNGDRINGDKVVVNNTFSAETIDEVKKAGLAEAAIHNFSKRLDIQQVPPYEWDAMLREFAERYLRLQAELDQLKTNDAEVGALKEKAQAFMAEGQWVEADAALQEAKTLACVTALKQKQQADEGLRTAAQLAKAQANARLSQLDYAGALDALQEAVELMPPGRDREWELERADLLFALGRATGEMGNFAGSENYHIKSMELRNKYDASINEKVKSILSLASSVEHQGRVTDSEKLYLQGIELLNISENADKNLLSIATANLAGLYSDQGDFVQAEKLFIKSLEITKSLPHKNPSDLGRIMNNIAQMYIVQERLPEAESILQSIVNEFEVTKNLMHPTFGIVLSNLASVHKLQGNFKAARALYERDLEIVANAYGRAHPGYAKTLNNMGSLCWEEKEFQEAESFFQQSIEIYENLLGHEHPDLAMSLQNLGGVYFSQKKENHGEALIKRASEIMLAKLPESPNTATVLKNHAQVLDALNRPQEAQQQRDLAAEVMRRHEARNAEKTTPTVAEATE</sequence>
<dbReference type="Pfam" id="PF13424">
    <property type="entry name" value="TPR_12"/>
    <property type="match status" value="2"/>
</dbReference>
<dbReference type="Gene3D" id="1.25.40.10">
    <property type="entry name" value="Tetratricopeptide repeat domain"/>
    <property type="match status" value="3"/>
</dbReference>